<dbReference type="InterPro" id="IPR013149">
    <property type="entry name" value="ADH-like_C"/>
</dbReference>
<feature type="domain" description="Enoyl reductase (ER)" evidence="3">
    <location>
        <begin position="15"/>
        <end position="308"/>
    </location>
</feature>
<dbReference type="SUPFAM" id="SSF51735">
    <property type="entry name" value="NAD(P)-binding Rossmann-fold domains"/>
    <property type="match status" value="1"/>
</dbReference>
<dbReference type="InterPro" id="IPR011032">
    <property type="entry name" value="GroES-like_sf"/>
</dbReference>
<dbReference type="SMART" id="SM00829">
    <property type="entry name" value="PKS_ER"/>
    <property type="match status" value="1"/>
</dbReference>
<name>A0A5C6TC00_FUSOC</name>
<evidence type="ECO:0000313" key="4">
    <source>
        <dbReference type="EMBL" id="TXC07291.1"/>
    </source>
</evidence>
<dbReference type="Gene3D" id="3.40.50.720">
    <property type="entry name" value="NAD(P)-binding Rossmann-like Domain"/>
    <property type="match status" value="1"/>
</dbReference>
<dbReference type="InterPro" id="IPR036291">
    <property type="entry name" value="NAD(P)-bd_dom_sf"/>
</dbReference>
<sequence>MSQAPGTAIWLGDDGNLSQRRLSETYTPTGSDTLVGVKYSGINPADKKHFLMGLHSFIAGYEFSGIAIAVGPDSPFQLGDAIFGINRPQHQRPASLGAYQDYAITEAQAFFKIPEDMGLKKAAVMVLVAQTVLNGILNCLKFGLPCARGGASGVGVAAIQIAKAAGFGPILATASPQNHQALCDIGATQYFDYKSPTIITDIRSAVEETGMKLRVIFNAVVGSADSLDPNEQPPFKESTPALAKSYCSDEDQPDNLKLTAVLPIVKDPSYKHAMCWRPYDALDFIGCPQDPQAPFRVRKAMEWLMQDHGAH</sequence>
<dbReference type="Proteomes" id="UP000321331">
    <property type="component" value="Unassembled WGS sequence"/>
</dbReference>
<evidence type="ECO:0000256" key="1">
    <source>
        <dbReference type="ARBA" id="ARBA00008072"/>
    </source>
</evidence>
<proteinExistence type="inferred from homology"/>
<dbReference type="PANTHER" id="PTHR45348:SF7">
    <property type="entry name" value="ZINC BINDING OXIDOREDUCTASE, PUTATIVE-RELATED"/>
    <property type="match status" value="1"/>
</dbReference>
<dbReference type="InterPro" id="IPR013154">
    <property type="entry name" value="ADH-like_N"/>
</dbReference>
<dbReference type="SUPFAM" id="SSF50129">
    <property type="entry name" value="GroES-like"/>
    <property type="match status" value="1"/>
</dbReference>
<gene>
    <name evidence="4" type="ORF">FocTR4_00004221</name>
</gene>
<dbReference type="GO" id="GO:0016651">
    <property type="term" value="F:oxidoreductase activity, acting on NAD(P)H"/>
    <property type="evidence" value="ECO:0007669"/>
    <property type="project" value="InterPro"/>
</dbReference>
<dbReference type="InterPro" id="IPR047122">
    <property type="entry name" value="Trans-enoyl_RdTase-like"/>
</dbReference>
<evidence type="ECO:0000313" key="5">
    <source>
        <dbReference type="Proteomes" id="UP000321331"/>
    </source>
</evidence>
<dbReference type="EMBL" id="VMNF01000005">
    <property type="protein sequence ID" value="TXC07291.1"/>
    <property type="molecule type" value="Genomic_DNA"/>
</dbReference>
<organism evidence="4 5">
    <name type="scientific">Fusarium oxysporum f. sp. cubense</name>
    <dbReference type="NCBI Taxonomy" id="61366"/>
    <lineage>
        <taxon>Eukaryota</taxon>
        <taxon>Fungi</taxon>
        <taxon>Dikarya</taxon>
        <taxon>Ascomycota</taxon>
        <taxon>Pezizomycotina</taxon>
        <taxon>Sordariomycetes</taxon>
        <taxon>Hypocreomycetidae</taxon>
        <taxon>Hypocreales</taxon>
        <taxon>Nectriaceae</taxon>
        <taxon>Fusarium</taxon>
        <taxon>Fusarium oxysporum species complex</taxon>
    </lineage>
</organism>
<accession>A0A5C6TC00</accession>
<dbReference type="InterPro" id="IPR020843">
    <property type="entry name" value="ER"/>
</dbReference>
<evidence type="ECO:0000259" key="3">
    <source>
        <dbReference type="SMART" id="SM00829"/>
    </source>
</evidence>
<reference evidence="4 5" key="1">
    <citation type="submission" date="2019-07" db="EMBL/GenBank/DDBJ databases">
        <title>The First High-Quality Draft Genome Sequence of the Causal Agent of the Current Panama Disease Epidemic.</title>
        <authorList>
            <person name="Warmington R.J."/>
            <person name="Kay W."/>
            <person name="Jeffries A."/>
            <person name="Bebber D."/>
            <person name="Moore K."/>
            <person name="Studholme D.J."/>
        </authorList>
    </citation>
    <scope>NUCLEOTIDE SEQUENCE [LARGE SCALE GENOMIC DNA]</scope>
    <source>
        <strain evidence="4 5">TR4</strain>
    </source>
</reference>
<dbReference type="Pfam" id="PF08240">
    <property type="entry name" value="ADH_N"/>
    <property type="match status" value="1"/>
</dbReference>
<evidence type="ECO:0000256" key="2">
    <source>
        <dbReference type="ARBA" id="ARBA00023002"/>
    </source>
</evidence>
<dbReference type="AlphaFoldDB" id="A0A5C6TC00"/>
<dbReference type="Gene3D" id="3.90.180.10">
    <property type="entry name" value="Medium-chain alcohol dehydrogenases, catalytic domain"/>
    <property type="match status" value="1"/>
</dbReference>
<keyword evidence="2" id="KW-0560">Oxidoreductase</keyword>
<protein>
    <recommendedName>
        <fullName evidence="3">Enoyl reductase (ER) domain-containing protein</fullName>
    </recommendedName>
</protein>
<comment type="caution">
    <text evidence="4">The sequence shown here is derived from an EMBL/GenBank/DDBJ whole genome shotgun (WGS) entry which is preliminary data.</text>
</comment>
<dbReference type="PANTHER" id="PTHR45348">
    <property type="entry name" value="HYPOTHETICAL OXIDOREDUCTASE (EUROFUNG)"/>
    <property type="match status" value="1"/>
</dbReference>
<dbReference type="Pfam" id="PF00107">
    <property type="entry name" value="ADH_zinc_N"/>
    <property type="match status" value="1"/>
</dbReference>
<comment type="similarity">
    <text evidence="1">Belongs to the zinc-containing alcohol dehydrogenase family.</text>
</comment>